<feature type="region of interest" description="Disordered" evidence="1">
    <location>
        <begin position="314"/>
        <end position="354"/>
    </location>
</feature>
<feature type="transmembrane region" description="Helical" evidence="2">
    <location>
        <begin position="263"/>
        <end position="282"/>
    </location>
</feature>
<name>A0ABW2LTP1_9PSEU</name>
<evidence type="ECO:0000256" key="2">
    <source>
        <dbReference type="SAM" id="Phobius"/>
    </source>
</evidence>
<feature type="compositionally biased region" description="Low complexity" evidence="1">
    <location>
        <begin position="314"/>
        <end position="326"/>
    </location>
</feature>
<gene>
    <name evidence="3" type="ORF">ACFQRI_26365</name>
</gene>
<feature type="transmembrane region" description="Helical" evidence="2">
    <location>
        <begin position="177"/>
        <end position="196"/>
    </location>
</feature>
<feature type="region of interest" description="Disordered" evidence="1">
    <location>
        <begin position="383"/>
        <end position="416"/>
    </location>
</feature>
<evidence type="ECO:0008006" key="5">
    <source>
        <dbReference type="Google" id="ProtNLM"/>
    </source>
</evidence>
<feature type="transmembrane region" description="Helical" evidence="2">
    <location>
        <begin position="85"/>
        <end position="106"/>
    </location>
</feature>
<proteinExistence type="predicted"/>
<keyword evidence="2" id="KW-0472">Membrane</keyword>
<evidence type="ECO:0000313" key="4">
    <source>
        <dbReference type="Proteomes" id="UP001596504"/>
    </source>
</evidence>
<evidence type="ECO:0000313" key="3">
    <source>
        <dbReference type="EMBL" id="MFC7344951.1"/>
    </source>
</evidence>
<feature type="transmembrane region" description="Helical" evidence="2">
    <location>
        <begin position="202"/>
        <end position="224"/>
    </location>
</feature>
<keyword evidence="2" id="KW-0812">Transmembrane</keyword>
<accession>A0ABW2LTP1</accession>
<dbReference type="RefSeq" id="WP_380673243.1">
    <property type="nucleotide sequence ID" value="NZ_JBHTCJ010000022.1"/>
</dbReference>
<dbReference type="EMBL" id="JBHTCJ010000022">
    <property type="protein sequence ID" value="MFC7344951.1"/>
    <property type="molecule type" value="Genomic_DNA"/>
</dbReference>
<comment type="caution">
    <text evidence="3">The sequence shown here is derived from an EMBL/GenBank/DDBJ whole genome shotgun (WGS) entry which is preliminary data.</text>
</comment>
<feature type="transmembrane region" description="Helical" evidence="2">
    <location>
        <begin position="231"/>
        <end position="251"/>
    </location>
</feature>
<sequence length="416" mass="41026">MAMCDKPEMMMVCATNPAMQAGDLIGQAAGSAAGKAFNEWMQGMADAMLDAMGKMMGYLWTWWVHIPTPGISATQGPVAQIQHHLAWYMFIFGFLGLLIGAAKLALADNGGQQLRETGQGLGRWILLSTAGTAGLSLAVQAGDAFSTWIIHRAAGKDLGAAVGGYLLFSSTPGASQTLIIILALIALIAAFVQAALMFVRAGMLVLCAGVLPLAAAAGIGGGAGKKTLDKILAWMIAFVLFKPTAAVVYAASFWTISADDPNAQLAGIFMVVLASCAMPALMRVITPHVEGLTGSGGSSGAGMAAGQAAASGARMLSSGSGSSSAGRSGGGGGGGGHRPGLTSPSGAGGSTGASTAKTAAATKTAGAATAAAGPVGAVAAVGLAGKKAAQSAADRGSRPNDQDQPSGSQGSQGGKS</sequence>
<organism evidence="3 4">
    <name type="scientific">Saccharopolyspora griseoalba</name>
    <dbReference type="NCBI Taxonomy" id="1431848"/>
    <lineage>
        <taxon>Bacteria</taxon>
        <taxon>Bacillati</taxon>
        <taxon>Actinomycetota</taxon>
        <taxon>Actinomycetes</taxon>
        <taxon>Pseudonocardiales</taxon>
        <taxon>Pseudonocardiaceae</taxon>
        <taxon>Saccharopolyspora</taxon>
    </lineage>
</organism>
<protein>
    <recommendedName>
        <fullName evidence="5">TrbL/VirB6 plasmid conjugal transfer protein</fullName>
    </recommendedName>
</protein>
<feature type="compositionally biased region" description="Gly residues" evidence="1">
    <location>
        <begin position="327"/>
        <end position="338"/>
    </location>
</feature>
<evidence type="ECO:0000256" key="1">
    <source>
        <dbReference type="SAM" id="MobiDB-lite"/>
    </source>
</evidence>
<keyword evidence="2" id="KW-1133">Transmembrane helix</keyword>
<reference evidence="4" key="1">
    <citation type="journal article" date="2019" name="Int. J. Syst. Evol. Microbiol.">
        <title>The Global Catalogue of Microorganisms (GCM) 10K type strain sequencing project: providing services to taxonomists for standard genome sequencing and annotation.</title>
        <authorList>
            <consortium name="The Broad Institute Genomics Platform"/>
            <consortium name="The Broad Institute Genome Sequencing Center for Infectious Disease"/>
            <person name="Wu L."/>
            <person name="Ma J."/>
        </authorList>
    </citation>
    <scope>NUCLEOTIDE SEQUENCE [LARGE SCALE GENOMIC DNA]</scope>
    <source>
        <strain evidence="4">WLHS5</strain>
    </source>
</reference>
<dbReference type="Proteomes" id="UP001596504">
    <property type="component" value="Unassembled WGS sequence"/>
</dbReference>
<keyword evidence="4" id="KW-1185">Reference proteome</keyword>